<sequence>MSTITLTSAGQFQASSSQSVADTVTLIIPPLPSTVLPTAPGDDSGGLTDQINETNRAAITIGTLGGLAIVGSLIFLFIMRRRKRSRTRAIAPSQMWTAMRVPHRWHNLDHDDVKQPLPLDLAIHNSRRASPPQSAYPFDDGRSGERM</sequence>
<keyword evidence="2" id="KW-0472">Membrane</keyword>
<evidence type="ECO:0000313" key="3">
    <source>
        <dbReference type="EMBL" id="KAL0956282.1"/>
    </source>
</evidence>
<evidence type="ECO:0000256" key="1">
    <source>
        <dbReference type="SAM" id="MobiDB-lite"/>
    </source>
</evidence>
<comment type="caution">
    <text evidence="3">The sequence shown here is derived from an EMBL/GenBank/DDBJ whole genome shotgun (WGS) entry which is preliminary data.</text>
</comment>
<feature type="region of interest" description="Disordered" evidence="1">
    <location>
        <begin position="124"/>
        <end position="147"/>
    </location>
</feature>
<protein>
    <submittedName>
        <fullName evidence="3">Uncharacterized protein</fullName>
    </submittedName>
</protein>
<reference evidence="4" key="1">
    <citation type="submission" date="2024-06" db="EMBL/GenBank/DDBJ databases">
        <title>Multi-omics analyses provide insights into the biosynthesis of the anticancer antibiotic pleurotin in Hohenbuehelia grisea.</title>
        <authorList>
            <person name="Weaver J.A."/>
            <person name="Alberti F."/>
        </authorList>
    </citation>
    <scope>NUCLEOTIDE SEQUENCE [LARGE SCALE GENOMIC DNA]</scope>
    <source>
        <strain evidence="4">T-177</strain>
    </source>
</reference>
<evidence type="ECO:0000256" key="2">
    <source>
        <dbReference type="SAM" id="Phobius"/>
    </source>
</evidence>
<dbReference type="EMBL" id="JASNQZ010000006">
    <property type="protein sequence ID" value="KAL0956282.1"/>
    <property type="molecule type" value="Genomic_DNA"/>
</dbReference>
<keyword evidence="4" id="KW-1185">Reference proteome</keyword>
<keyword evidence="2" id="KW-1133">Transmembrane helix</keyword>
<feature type="transmembrane region" description="Helical" evidence="2">
    <location>
        <begin position="57"/>
        <end position="78"/>
    </location>
</feature>
<proteinExistence type="predicted"/>
<evidence type="ECO:0000313" key="4">
    <source>
        <dbReference type="Proteomes" id="UP001556367"/>
    </source>
</evidence>
<name>A0ABR3JLP5_9AGAR</name>
<gene>
    <name evidence="3" type="ORF">HGRIS_002440</name>
</gene>
<accession>A0ABR3JLP5</accession>
<dbReference type="Proteomes" id="UP001556367">
    <property type="component" value="Unassembled WGS sequence"/>
</dbReference>
<organism evidence="3 4">
    <name type="scientific">Hohenbuehelia grisea</name>
    <dbReference type="NCBI Taxonomy" id="104357"/>
    <lineage>
        <taxon>Eukaryota</taxon>
        <taxon>Fungi</taxon>
        <taxon>Dikarya</taxon>
        <taxon>Basidiomycota</taxon>
        <taxon>Agaricomycotina</taxon>
        <taxon>Agaricomycetes</taxon>
        <taxon>Agaricomycetidae</taxon>
        <taxon>Agaricales</taxon>
        <taxon>Pleurotineae</taxon>
        <taxon>Pleurotaceae</taxon>
        <taxon>Hohenbuehelia</taxon>
    </lineage>
</organism>
<keyword evidence="2" id="KW-0812">Transmembrane</keyword>